<sequence length="243" mass="26353">MVIACGFSVGQMFHQVLFTAGLLRLLRSSGGVGGAQEVQSSTQHLMQVKGVIDNVLALANNFAADSFFTYRCYVIWGDSRYRLRVIAVPLLLLVFTTIFGITNALLAPHPSTMNPVNVSLSPVYSVGVEITVGLGQILANLLLTGLAAGRIWWTRRNLRVIGETKLTQRCNTAIAMLLESSALYFGMILTFFLMGMVGSPAVVICWGASVQLMRNIAKHATPEHGCNMFGPHTTVFEVAEDDG</sequence>
<keyword evidence="1" id="KW-0472">Membrane</keyword>
<keyword evidence="1" id="KW-0812">Transmembrane</keyword>
<reference evidence="2" key="1">
    <citation type="submission" date="2023-03" db="EMBL/GenBank/DDBJ databases">
        <title>Massive genome expansion in bonnet fungi (Mycena s.s.) driven by repeated elements and novel gene families across ecological guilds.</title>
        <authorList>
            <consortium name="Lawrence Berkeley National Laboratory"/>
            <person name="Harder C.B."/>
            <person name="Miyauchi S."/>
            <person name="Viragh M."/>
            <person name="Kuo A."/>
            <person name="Thoen E."/>
            <person name="Andreopoulos B."/>
            <person name="Lu D."/>
            <person name="Skrede I."/>
            <person name="Drula E."/>
            <person name="Henrissat B."/>
            <person name="Morin E."/>
            <person name="Kohler A."/>
            <person name="Barry K."/>
            <person name="LaButti K."/>
            <person name="Morin E."/>
            <person name="Salamov A."/>
            <person name="Lipzen A."/>
            <person name="Mereny Z."/>
            <person name="Hegedus B."/>
            <person name="Baldrian P."/>
            <person name="Stursova M."/>
            <person name="Weitz H."/>
            <person name="Taylor A."/>
            <person name="Grigoriev I.V."/>
            <person name="Nagy L.G."/>
            <person name="Martin F."/>
            <person name="Kauserud H."/>
        </authorList>
    </citation>
    <scope>NUCLEOTIDE SEQUENCE</scope>
    <source>
        <strain evidence="2">CBHHK200</strain>
    </source>
</reference>
<protein>
    <submittedName>
        <fullName evidence="2">Uncharacterized protein</fullName>
    </submittedName>
</protein>
<dbReference type="EMBL" id="JARJCM010000416">
    <property type="protein sequence ID" value="KAJ7017332.1"/>
    <property type="molecule type" value="Genomic_DNA"/>
</dbReference>
<keyword evidence="1" id="KW-1133">Transmembrane helix</keyword>
<comment type="caution">
    <text evidence="2">The sequence shown here is derived from an EMBL/GenBank/DDBJ whole genome shotgun (WGS) entry which is preliminary data.</text>
</comment>
<feature type="transmembrane region" description="Helical" evidence="1">
    <location>
        <begin position="182"/>
        <end position="209"/>
    </location>
</feature>
<feature type="transmembrane region" description="Helical" evidence="1">
    <location>
        <begin position="85"/>
        <end position="106"/>
    </location>
</feature>
<evidence type="ECO:0000313" key="2">
    <source>
        <dbReference type="EMBL" id="KAJ7017332.1"/>
    </source>
</evidence>
<accession>A0AAD6WLU7</accession>
<evidence type="ECO:0000256" key="1">
    <source>
        <dbReference type="SAM" id="Phobius"/>
    </source>
</evidence>
<dbReference type="Proteomes" id="UP001218188">
    <property type="component" value="Unassembled WGS sequence"/>
</dbReference>
<proteinExistence type="predicted"/>
<organism evidence="2 3">
    <name type="scientific">Mycena alexandri</name>
    <dbReference type="NCBI Taxonomy" id="1745969"/>
    <lineage>
        <taxon>Eukaryota</taxon>
        <taxon>Fungi</taxon>
        <taxon>Dikarya</taxon>
        <taxon>Basidiomycota</taxon>
        <taxon>Agaricomycotina</taxon>
        <taxon>Agaricomycetes</taxon>
        <taxon>Agaricomycetidae</taxon>
        <taxon>Agaricales</taxon>
        <taxon>Marasmiineae</taxon>
        <taxon>Mycenaceae</taxon>
        <taxon>Mycena</taxon>
    </lineage>
</organism>
<name>A0AAD6WLU7_9AGAR</name>
<dbReference type="AlphaFoldDB" id="A0AAD6WLU7"/>
<evidence type="ECO:0000313" key="3">
    <source>
        <dbReference type="Proteomes" id="UP001218188"/>
    </source>
</evidence>
<keyword evidence="3" id="KW-1185">Reference proteome</keyword>
<feature type="transmembrane region" description="Helical" evidence="1">
    <location>
        <begin position="126"/>
        <end position="149"/>
    </location>
</feature>
<gene>
    <name evidence="2" type="ORF">C8F04DRAFT_1156725</name>
</gene>